<evidence type="ECO:0000256" key="1">
    <source>
        <dbReference type="ARBA" id="ARBA00004911"/>
    </source>
</evidence>
<feature type="chain" id="PRO_5023522598" description="S-adenosylmethionine decarboxylase beta chain" evidence="15">
    <location>
        <begin position="1"/>
        <end position="64"/>
    </location>
</feature>
<dbReference type="InterPro" id="IPR042284">
    <property type="entry name" value="AdoMetDC_N"/>
</dbReference>
<protein>
    <recommendedName>
        <fullName evidence="15">S-adenosylmethionine decarboxylase proenzyme</fullName>
        <shortName evidence="15">AdoMetDC</shortName>
        <shortName evidence="15">SAMDC</shortName>
        <ecNumber evidence="15">4.1.1.50</ecNumber>
    </recommendedName>
    <component>
        <recommendedName>
            <fullName evidence="15">S-adenosylmethionine decarboxylase beta chain</fullName>
        </recommendedName>
    </component>
    <component>
        <recommendedName>
            <fullName evidence="15">S-adenosylmethionine decarboxylase alpha chain</fullName>
        </recommendedName>
    </component>
</protein>
<evidence type="ECO:0000256" key="12">
    <source>
        <dbReference type="ARBA" id="ARBA00048112"/>
    </source>
</evidence>
<evidence type="ECO:0000256" key="4">
    <source>
        <dbReference type="ARBA" id="ARBA00022793"/>
    </source>
</evidence>
<keyword evidence="4 15" id="KW-0210">Decarboxylase</keyword>
<evidence type="ECO:0000256" key="9">
    <source>
        <dbReference type="ARBA" id="ARBA00023239"/>
    </source>
</evidence>
<dbReference type="GO" id="GO:0004014">
    <property type="term" value="F:adenosylmethionine decarboxylase activity"/>
    <property type="evidence" value="ECO:0007669"/>
    <property type="project" value="UniProtKB-UniRule"/>
</dbReference>
<accession>A0A0V8HGQ5</accession>
<feature type="active site" description="Proton acceptor; for processing activity" evidence="15">
    <location>
        <position position="70"/>
    </location>
</feature>
<keyword evidence="9 15" id="KW-0456">Lyase</keyword>
<dbReference type="InterPro" id="IPR017716">
    <property type="entry name" value="S-AdoMet_deCOase_pro-enz"/>
</dbReference>
<evidence type="ECO:0000256" key="11">
    <source>
        <dbReference type="ARBA" id="ARBA00023317"/>
    </source>
</evidence>
<dbReference type="EMBL" id="FMAU01000003">
    <property type="protein sequence ID" value="SCC19758.1"/>
    <property type="molecule type" value="Genomic_DNA"/>
</dbReference>
<evidence type="ECO:0000256" key="2">
    <source>
        <dbReference type="ARBA" id="ARBA00011601"/>
    </source>
</evidence>
<evidence type="ECO:0000313" key="17">
    <source>
        <dbReference type="Proteomes" id="UP000181997"/>
    </source>
</evidence>
<sequence>MEYSTFGRHIIADLWGVDFDKLNDIAFLKEQLNESALASGATVLSIDYHRFDPHGATLFAVLSESHLSIHTYPEKGFAAIDGYTCGHSVDPLKSIQYLLSALKPDKVNSLKVTRGQSDLTIKRLALRED</sequence>
<dbReference type="GO" id="GO:0008295">
    <property type="term" value="P:spermidine biosynthetic process"/>
    <property type="evidence" value="ECO:0007669"/>
    <property type="project" value="UniProtKB-UniRule"/>
</dbReference>
<dbReference type="AlphaFoldDB" id="A0A0V8HGQ5"/>
<feature type="active site" description="Proton donor; for catalytic activity" evidence="15">
    <location>
        <position position="85"/>
    </location>
</feature>
<organism evidence="16 17">
    <name type="scientific">[Bacillus] enclensis</name>
    <dbReference type="NCBI Taxonomy" id="1402860"/>
    <lineage>
        <taxon>Bacteria</taxon>
        <taxon>Bacillati</taxon>
        <taxon>Bacillota</taxon>
        <taxon>Bacilli</taxon>
        <taxon>Bacillales</taxon>
        <taxon>Bacillaceae</taxon>
        <taxon>Rossellomorea</taxon>
    </lineage>
</organism>
<keyword evidence="17" id="KW-1185">Reference proteome</keyword>
<evidence type="ECO:0000256" key="6">
    <source>
        <dbReference type="ARBA" id="ARBA00023066"/>
    </source>
</evidence>
<proteinExistence type="inferred from homology"/>
<dbReference type="NCBIfam" id="TIGR03330">
    <property type="entry name" value="SAM_DCase_Bsu"/>
    <property type="match status" value="1"/>
</dbReference>
<keyword evidence="7 15" id="KW-0620">Polyamine biosynthesis</keyword>
<evidence type="ECO:0000256" key="10">
    <source>
        <dbReference type="ARBA" id="ARBA00023270"/>
    </source>
</evidence>
<keyword evidence="5 15" id="KW-0068">Autocatalytic cleavage</keyword>
<dbReference type="Pfam" id="PF02675">
    <property type="entry name" value="AdoMet_dc"/>
    <property type="match status" value="1"/>
</dbReference>
<dbReference type="PANTHER" id="PTHR33866">
    <property type="entry name" value="S-ADENOSYLMETHIONINE DECARBOXYLASE PROENZYME"/>
    <property type="match status" value="1"/>
</dbReference>
<feature type="site" description="Cleavage (non-hydrolytic); by autolysis" evidence="15">
    <location>
        <begin position="64"/>
        <end position="65"/>
    </location>
</feature>
<comment type="PTM">
    <text evidence="15">Is synthesized initially as an inactive proenzyme. Formation of the active enzyme involves a self-maturation process in which the active site pyruvoyl group is generated from an internal serine residue via an autocatalytic post-translational modification. Two non-identical subunits are generated from the proenzyme in this reaction, and the pyruvate is formed at the N-terminus of the alpha chain, which is derived from the carboxyl end of the proenzyme. The post-translation cleavage follows an unusual pathway, termed non-hydrolytic serinolysis, in which the side chain hydroxyl group of the serine supplies its oxygen atom to form the C-terminus of the beta chain, while the remainder of the serine residue undergoes an oxidative deamination to produce ammonia and the pyruvoyl group blocking the N-terminus of the alpha chain.</text>
</comment>
<dbReference type="UniPathway" id="UPA00331">
    <property type="reaction ID" value="UER00451"/>
</dbReference>
<dbReference type="Gene3D" id="3.30.360.110">
    <property type="entry name" value="S-adenosylmethionine decarboxylase domain"/>
    <property type="match status" value="1"/>
</dbReference>
<dbReference type="Proteomes" id="UP000181997">
    <property type="component" value="Unassembled WGS sequence"/>
</dbReference>
<comment type="catalytic activity">
    <reaction evidence="12 15">
        <text>S-adenosyl-L-methionine + H(+) = S-adenosyl 3-(methylsulfanyl)propylamine + CO2</text>
        <dbReference type="Rhea" id="RHEA:15981"/>
        <dbReference type="ChEBI" id="CHEBI:15378"/>
        <dbReference type="ChEBI" id="CHEBI:16526"/>
        <dbReference type="ChEBI" id="CHEBI:57443"/>
        <dbReference type="ChEBI" id="CHEBI:59789"/>
        <dbReference type="EC" id="4.1.1.50"/>
    </reaction>
</comment>
<evidence type="ECO:0000256" key="14">
    <source>
        <dbReference type="ARBA" id="ARBA00061583"/>
    </source>
</evidence>
<keyword evidence="10 15" id="KW-0704">Schiff base</keyword>
<feature type="modified residue" description="Pyruvic acid (Ser); by autocatalysis" evidence="15">
    <location>
        <position position="65"/>
    </location>
</feature>
<comment type="pathway">
    <text evidence="1 15">Amine and polyamine biosynthesis; S-adenosylmethioninamine biosynthesis; S-adenosylmethioninamine from S-adenosyl-L-methionine: step 1/1.</text>
</comment>
<keyword evidence="6 15" id="KW-0745">Spermidine biosynthesis</keyword>
<evidence type="ECO:0000256" key="7">
    <source>
        <dbReference type="ARBA" id="ARBA00023115"/>
    </source>
</evidence>
<name>A0A0V8HGQ5_9BACI</name>
<dbReference type="InterPro" id="IPR003826">
    <property type="entry name" value="AdoMetDC_fam_prok"/>
</dbReference>
<reference evidence="17" key="1">
    <citation type="submission" date="2016-08" db="EMBL/GenBank/DDBJ databases">
        <authorList>
            <person name="Varghese N."/>
            <person name="Submissions Spin"/>
        </authorList>
    </citation>
    <scope>NUCLEOTIDE SEQUENCE [LARGE SCALE GENOMIC DNA]</scope>
    <source>
        <strain evidence="17">SGD-1123</strain>
    </source>
</reference>
<keyword evidence="8 15" id="KW-0865">Zymogen</keyword>
<dbReference type="OrthoDB" id="9793120at2"/>
<keyword evidence="11 15" id="KW-0670">Pyruvate</keyword>
<dbReference type="FunFam" id="3.30.360.110:FF:000001">
    <property type="entry name" value="S-adenosylmethionine decarboxylase proenzyme"/>
    <property type="match status" value="1"/>
</dbReference>
<dbReference type="GO" id="GO:0005829">
    <property type="term" value="C:cytosol"/>
    <property type="evidence" value="ECO:0007669"/>
    <property type="project" value="TreeGrafter"/>
</dbReference>
<evidence type="ECO:0000256" key="5">
    <source>
        <dbReference type="ARBA" id="ARBA00022813"/>
    </source>
</evidence>
<evidence type="ECO:0000256" key="3">
    <source>
        <dbReference type="ARBA" id="ARBA00022691"/>
    </source>
</evidence>
<feature type="chain" id="PRO_5023522599" description="S-adenosylmethionine decarboxylase alpha chain" evidence="15">
    <location>
        <begin position="65"/>
        <end position="129"/>
    </location>
</feature>
<dbReference type="EC" id="4.1.1.50" evidence="15"/>
<comment type="subunit">
    <text evidence="2 15">Heterotetramer of two alpha and two beta chains arranged as a dimer of alpha/beta heterodimers.</text>
</comment>
<feature type="active site" description="Schiff-base intermediate with substrate; via pyruvic acid" evidence="15">
    <location>
        <position position="65"/>
    </location>
</feature>
<keyword evidence="3 15" id="KW-0949">S-adenosyl-L-methionine</keyword>
<evidence type="ECO:0000313" key="16">
    <source>
        <dbReference type="EMBL" id="SCC19758.1"/>
    </source>
</evidence>
<comment type="function">
    <text evidence="13 15">Catalyzes the decarboxylation of S-adenosylmethionine to S-adenosylmethioninamine (dcAdoMet), the propylamine donor required for the synthesis of the polyamines spermine and spermidine from the diamine putrescine.</text>
</comment>
<gene>
    <name evidence="15" type="primary">speH</name>
    <name evidence="16" type="ORF">GA0061094_3081</name>
</gene>
<evidence type="ECO:0000256" key="13">
    <source>
        <dbReference type="ARBA" id="ARBA00056215"/>
    </source>
</evidence>
<evidence type="ECO:0000256" key="8">
    <source>
        <dbReference type="ARBA" id="ARBA00023145"/>
    </source>
</evidence>
<evidence type="ECO:0000256" key="15">
    <source>
        <dbReference type="HAMAP-Rule" id="MF_00464"/>
    </source>
</evidence>
<dbReference type="InterPro" id="IPR042286">
    <property type="entry name" value="AdoMetDC_C"/>
</dbReference>
<comment type="cofactor">
    <cofactor evidence="15">
        <name>pyruvate</name>
        <dbReference type="ChEBI" id="CHEBI:15361"/>
    </cofactor>
    <text evidence="15">Binds 1 pyruvoyl group covalently per subunit.</text>
</comment>
<dbReference type="PANTHER" id="PTHR33866:SF2">
    <property type="entry name" value="S-ADENOSYLMETHIONINE DECARBOXYLASE PROENZYME"/>
    <property type="match status" value="1"/>
</dbReference>
<dbReference type="InterPro" id="IPR016067">
    <property type="entry name" value="S-AdoMet_deCO2ase_core"/>
</dbReference>
<dbReference type="RefSeq" id="WP_058299093.1">
    <property type="nucleotide sequence ID" value="NZ_FMAU01000003.1"/>
</dbReference>
<dbReference type="SUPFAM" id="SSF56276">
    <property type="entry name" value="S-adenosylmethionine decarboxylase"/>
    <property type="match status" value="1"/>
</dbReference>
<dbReference type="HAMAP" id="MF_00464">
    <property type="entry name" value="AdoMetDC_1"/>
    <property type="match status" value="1"/>
</dbReference>
<dbReference type="Gene3D" id="3.30.160.750">
    <property type="match status" value="1"/>
</dbReference>
<comment type="similarity">
    <text evidence="14 15">Belongs to the prokaryotic AdoMetDC family. Type 1 subfamily.</text>
</comment>